<dbReference type="InterPro" id="IPR036942">
    <property type="entry name" value="Beta-barrel_TonB_sf"/>
</dbReference>
<keyword evidence="4 7" id="KW-0812">Transmembrane</keyword>
<keyword evidence="8" id="KW-0732">Signal</keyword>
<comment type="similarity">
    <text evidence="7">Belongs to the TonB-dependent receptor family.</text>
</comment>
<dbReference type="InterPro" id="IPR037066">
    <property type="entry name" value="Plug_dom_sf"/>
</dbReference>
<keyword evidence="3 7" id="KW-1134">Transmembrane beta strand</keyword>
<organism evidence="10 11">
    <name type="scientific">Xylanibacter rodentium</name>
    <dbReference type="NCBI Taxonomy" id="2736289"/>
    <lineage>
        <taxon>Bacteria</taxon>
        <taxon>Pseudomonadati</taxon>
        <taxon>Bacteroidota</taxon>
        <taxon>Bacteroidia</taxon>
        <taxon>Bacteroidales</taxon>
        <taxon>Prevotellaceae</taxon>
        <taxon>Xylanibacter</taxon>
    </lineage>
</organism>
<accession>A0ABX2AVZ7</accession>
<dbReference type="Gene3D" id="2.40.170.20">
    <property type="entry name" value="TonB-dependent receptor, beta-barrel domain"/>
    <property type="match status" value="1"/>
</dbReference>
<dbReference type="Gene3D" id="2.60.40.1120">
    <property type="entry name" value="Carboxypeptidase-like, regulatory domain"/>
    <property type="match status" value="1"/>
</dbReference>
<feature type="chain" id="PRO_5046836393" evidence="8">
    <location>
        <begin position="22"/>
        <end position="1080"/>
    </location>
</feature>
<evidence type="ECO:0000256" key="6">
    <source>
        <dbReference type="ARBA" id="ARBA00023237"/>
    </source>
</evidence>
<evidence type="ECO:0000256" key="7">
    <source>
        <dbReference type="PROSITE-ProRule" id="PRU01360"/>
    </source>
</evidence>
<dbReference type="InterPro" id="IPR023996">
    <property type="entry name" value="TonB-dep_OMP_SusC/RagA"/>
</dbReference>
<dbReference type="GeneID" id="82158093"/>
<evidence type="ECO:0000256" key="1">
    <source>
        <dbReference type="ARBA" id="ARBA00004571"/>
    </source>
</evidence>
<dbReference type="Pfam" id="PF07715">
    <property type="entry name" value="Plug"/>
    <property type="match status" value="1"/>
</dbReference>
<evidence type="ECO:0000259" key="9">
    <source>
        <dbReference type="Pfam" id="PF07715"/>
    </source>
</evidence>
<evidence type="ECO:0000313" key="11">
    <source>
        <dbReference type="Proteomes" id="UP001193734"/>
    </source>
</evidence>
<gene>
    <name evidence="10" type="ORF">HPS55_09990</name>
</gene>
<sequence length="1080" mass="120776">MKPNILFAIAMLAVAPYSLYAQDAAGDDSQAEQRKPASARKVYETRVVSGVVVDAATNRPLAGALVSATGIDGYSVLTGDDGSYELKVPVFTTSVFVSTPDYNGVEIGLGRDKEQRTAALYSVAFAPDYTRTANVRSDRSASDFQYTGAVNIKEEVQNQLGSVGYSTSRNGTPGVGTTMFVQGLNSINVNAQPLVVVDGVILEQQYSRSLIHSGFYNDILTNINPADIEKVTVVRNGTALYGAKGANGVIIIETRRCKSMATRITANVSAGVTFLPKYIDMMDASQYRGYASEMLKSTNTKLTEFKFLNDNPDYYYYPQYHNNTDWKDMLYHEAFTQNYGINVEGGDTEAQYNLSVGYTAADSPLEYNNMHRLNIRFNTDINLSSKLGVRFDMSYSNITRNIRDDGAPSGYDEGTPTSPSFLGYVKAPFLSPYAYGRGLLSDTHLDIDDETYLDEALSAYTNYNYKLANPVAVNEYADSENKNRFENSLLNIAVKPTYKFNSHLSLSEHFSYSLVNTNEMYYIPLNGVPDYYVSAVSGFRNNEVRSLFSKQNSVQSDTRVDWQNRYGAHSIHLFGGARINWENYTLNTQLGYNTGSDKTPYLSSSLANAQTAGVDESWNSLAWYAQAEYNYKNRYFLQANLTAEGSSRFGKDAGSVHAFDAAWAIFPSVQAAWVISNESWMQSVKGIDYLRLTAGYDISGNDDIDFYASRSYFRVKQYLAAIAGLSFDGIGNTKIQWETTRRFNVGLESNLFDNRLSVAFNYFRSTTDNLLTRQSLSFLSGLEENWSNGGELQNEGFDVSFNAKVLARKDWQWQVGASVGHYKNKVTELPDGKTYIDNSVYDATVRTQVGQPVNLFYGYKTLGVYATTEEARTDGKYIMAENGVDKMYFGAGDMRFHDVNGDGKICDDDDRVVIGDPNPDIYGNIFTSVQWKRLRLDVRFNYSLGNDVYNYMRSQLEGGSRFMNQTTAMMRRWQVEGQQTDMPRITFQDPMGNSRFSDRWIEDGSYLRLKTVTLSYDMPMNSQFLQGLQFWVQANNLFTLSKYLGSDPEFASSANVIGMGIDTGCLPQCLNVMAGIKINL</sequence>
<comment type="caution">
    <text evidence="10">The sequence shown here is derived from an EMBL/GenBank/DDBJ whole genome shotgun (WGS) entry which is preliminary data.</text>
</comment>
<evidence type="ECO:0000313" key="10">
    <source>
        <dbReference type="EMBL" id="NPE14644.1"/>
    </source>
</evidence>
<protein>
    <submittedName>
        <fullName evidence="10">SusC/RagA family TonB-linked outer membrane protein</fullName>
    </submittedName>
</protein>
<dbReference type="NCBIfam" id="TIGR04056">
    <property type="entry name" value="OMP_RagA_SusC"/>
    <property type="match status" value="1"/>
</dbReference>
<dbReference type="InterPro" id="IPR012910">
    <property type="entry name" value="Plug_dom"/>
</dbReference>
<dbReference type="RefSeq" id="WP_172177764.1">
    <property type="nucleotide sequence ID" value="NZ_CASGIA010000017.1"/>
</dbReference>
<dbReference type="Gene3D" id="2.170.130.10">
    <property type="entry name" value="TonB-dependent receptor, plug domain"/>
    <property type="match status" value="1"/>
</dbReference>
<proteinExistence type="inferred from homology"/>
<evidence type="ECO:0000256" key="4">
    <source>
        <dbReference type="ARBA" id="ARBA00022692"/>
    </source>
</evidence>
<keyword evidence="5 7" id="KW-0472">Membrane</keyword>
<keyword evidence="6 7" id="KW-0998">Cell outer membrane</keyword>
<evidence type="ECO:0000256" key="5">
    <source>
        <dbReference type="ARBA" id="ARBA00023136"/>
    </source>
</evidence>
<dbReference type="SUPFAM" id="SSF49464">
    <property type="entry name" value="Carboxypeptidase regulatory domain-like"/>
    <property type="match status" value="1"/>
</dbReference>
<reference evidence="10 11" key="1">
    <citation type="submission" date="2020-05" db="EMBL/GenBank/DDBJ databases">
        <title>Distinct polysaccharide utilization as determinants for interspecies competition between intestinal Prevotella spp.</title>
        <authorList>
            <person name="Galvez E.J.C."/>
            <person name="Iljazovic A."/>
            <person name="Strowig T."/>
        </authorList>
    </citation>
    <scope>NUCLEOTIDE SEQUENCE [LARGE SCALE GENOMIC DNA]</scope>
    <source>
        <strain evidence="10 11">PROD</strain>
    </source>
</reference>
<feature type="domain" description="TonB-dependent receptor plug" evidence="9">
    <location>
        <begin position="140"/>
        <end position="249"/>
    </location>
</feature>
<dbReference type="Proteomes" id="UP001193734">
    <property type="component" value="Unassembled WGS sequence"/>
</dbReference>
<keyword evidence="2 7" id="KW-0813">Transport</keyword>
<dbReference type="EMBL" id="JABKKE010000016">
    <property type="protein sequence ID" value="NPE14644.1"/>
    <property type="molecule type" value="Genomic_DNA"/>
</dbReference>
<dbReference type="PROSITE" id="PS52016">
    <property type="entry name" value="TONB_DEPENDENT_REC_3"/>
    <property type="match status" value="1"/>
</dbReference>
<evidence type="ECO:0000256" key="8">
    <source>
        <dbReference type="SAM" id="SignalP"/>
    </source>
</evidence>
<dbReference type="InterPro" id="IPR008969">
    <property type="entry name" value="CarboxyPept-like_regulatory"/>
</dbReference>
<feature type="signal peptide" evidence="8">
    <location>
        <begin position="1"/>
        <end position="21"/>
    </location>
</feature>
<evidence type="ECO:0000256" key="3">
    <source>
        <dbReference type="ARBA" id="ARBA00022452"/>
    </source>
</evidence>
<comment type="subcellular location">
    <subcellularLocation>
        <location evidence="1 7">Cell outer membrane</location>
        <topology evidence="1 7">Multi-pass membrane protein</topology>
    </subcellularLocation>
</comment>
<dbReference type="SUPFAM" id="SSF56935">
    <property type="entry name" value="Porins"/>
    <property type="match status" value="1"/>
</dbReference>
<dbReference type="InterPro" id="IPR039426">
    <property type="entry name" value="TonB-dep_rcpt-like"/>
</dbReference>
<keyword evidence="11" id="KW-1185">Reference proteome</keyword>
<evidence type="ECO:0000256" key="2">
    <source>
        <dbReference type="ARBA" id="ARBA00022448"/>
    </source>
</evidence>
<name>A0ABX2AVZ7_9BACT</name>